<evidence type="ECO:0000259" key="7">
    <source>
        <dbReference type="Pfam" id="PF04138"/>
    </source>
</evidence>
<protein>
    <submittedName>
        <fullName evidence="8">Putative flippase GtrA</fullName>
    </submittedName>
</protein>
<evidence type="ECO:0000313" key="9">
    <source>
        <dbReference type="Proteomes" id="UP000317893"/>
    </source>
</evidence>
<feature type="transmembrane region" description="Helical" evidence="6">
    <location>
        <begin position="28"/>
        <end position="50"/>
    </location>
</feature>
<dbReference type="GO" id="GO:0005886">
    <property type="term" value="C:plasma membrane"/>
    <property type="evidence" value="ECO:0007669"/>
    <property type="project" value="TreeGrafter"/>
</dbReference>
<comment type="caution">
    <text evidence="8">The sequence shown here is derived from an EMBL/GenBank/DDBJ whole genome shotgun (WGS) entry which is preliminary data.</text>
</comment>
<keyword evidence="5 6" id="KW-0472">Membrane</keyword>
<gene>
    <name evidence="8" type="ORF">FB458_1158</name>
</gene>
<evidence type="ECO:0000313" key="8">
    <source>
        <dbReference type="EMBL" id="TQJ08078.1"/>
    </source>
</evidence>
<organism evidence="8 9">
    <name type="scientific">Lapillicoccus jejuensis</name>
    <dbReference type="NCBI Taxonomy" id="402171"/>
    <lineage>
        <taxon>Bacteria</taxon>
        <taxon>Bacillati</taxon>
        <taxon>Actinomycetota</taxon>
        <taxon>Actinomycetes</taxon>
        <taxon>Micrococcales</taxon>
        <taxon>Intrasporangiaceae</taxon>
        <taxon>Lapillicoccus</taxon>
    </lineage>
</organism>
<evidence type="ECO:0000256" key="2">
    <source>
        <dbReference type="ARBA" id="ARBA00009399"/>
    </source>
</evidence>
<comment type="subcellular location">
    <subcellularLocation>
        <location evidence="1">Membrane</location>
        <topology evidence="1">Multi-pass membrane protein</topology>
    </subcellularLocation>
</comment>
<keyword evidence="9" id="KW-1185">Reference proteome</keyword>
<dbReference type="GO" id="GO:0000271">
    <property type="term" value="P:polysaccharide biosynthetic process"/>
    <property type="evidence" value="ECO:0007669"/>
    <property type="project" value="InterPro"/>
</dbReference>
<dbReference type="EMBL" id="VFMN01000001">
    <property type="protein sequence ID" value="TQJ08078.1"/>
    <property type="molecule type" value="Genomic_DNA"/>
</dbReference>
<proteinExistence type="inferred from homology"/>
<keyword evidence="3 6" id="KW-0812">Transmembrane</keyword>
<dbReference type="InterPro" id="IPR051401">
    <property type="entry name" value="GtrA_CellWall_Glycosyl"/>
</dbReference>
<evidence type="ECO:0000256" key="5">
    <source>
        <dbReference type="ARBA" id="ARBA00023136"/>
    </source>
</evidence>
<keyword evidence="4 6" id="KW-1133">Transmembrane helix</keyword>
<dbReference type="Proteomes" id="UP000317893">
    <property type="component" value="Unassembled WGS sequence"/>
</dbReference>
<evidence type="ECO:0000256" key="3">
    <source>
        <dbReference type="ARBA" id="ARBA00022692"/>
    </source>
</evidence>
<feature type="transmembrane region" description="Helical" evidence="6">
    <location>
        <begin position="56"/>
        <end position="73"/>
    </location>
</feature>
<dbReference type="RefSeq" id="WP_141847533.1">
    <property type="nucleotide sequence ID" value="NZ_BAAAPR010000002.1"/>
</dbReference>
<dbReference type="AlphaFoldDB" id="A0A542DYB5"/>
<sequence length="152" mass="16327">MAPAEATRPVPSPAPAGEGRSRARWVKLGRFATIGVASTVLNLGLLALLHRPLGDQVANLVALVVSTLFNTAANRWWTFEVRGREGMGRHQVQGLLVFLLTWGLTSGALKLLDVLVDRPATIAVVAVVALGNVVATVVRYVAMQRWIFKPAP</sequence>
<feature type="transmembrane region" description="Helical" evidence="6">
    <location>
        <begin position="122"/>
        <end position="142"/>
    </location>
</feature>
<reference evidence="8 9" key="1">
    <citation type="submission" date="2019-06" db="EMBL/GenBank/DDBJ databases">
        <title>Sequencing the genomes of 1000 actinobacteria strains.</title>
        <authorList>
            <person name="Klenk H.-P."/>
        </authorList>
    </citation>
    <scope>NUCLEOTIDE SEQUENCE [LARGE SCALE GENOMIC DNA]</scope>
    <source>
        <strain evidence="8 9">DSM 18607</strain>
    </source>
</reference>
<feature type="domain" description="GtrA/DPMS transmembrane" evidence="7">
    <location>
        <begin position="30"/>
        <end position="148"/>
    </location>
</feature>
<dbReference type="PANTHER" id="PTHR38459:SF1">
    <property type="entry name" value="PROPHAGE BACTOPRENOL-LINKED GLUCOSE TRANSLOCASE HOMOLOG"/>
    <property type="match status" value="1"/>
</dbReference>
<feature type="transmembrane region" description="Helical" evidence="6">
    <location>
        <begin position="94"/>
        <end position="116"/>
    </location>
</feature>
<dbReference type="Pfam" id="PF04138">
    <property type="entry name" value="GtrA_DPMS_TM"/>
    <property type="match status" value="1"/>
</dbReference>
<evidence type="ECO:0000256" key="4">
    <source>
        <dbReference type="ARBA" id="ARBA00022989"/>
    </source>
</evidence>
<dbReference type="InterPro" id="IPR007267">
    <property type="entry name" value="GtrA_DPMS_TM"/>
</dbReference>
<comment type="similarity">
    <text evidence="2">Belongs to the GtrA family.</text>
</comment>
<dbReference type="OrthoDB" id="2369748at2"/>
<dbReference type="PANTHER" id="PTHR38459">
    <property type="entry name" value="PROPHAGE BACTOPRENOL-LINKED GLUCOSE TRANSLOCASE HOMOLOG"/>
    <property type="match status" value="1"/>
</dbReference>
<name>A0A542DYB5_9MICO</name>
<evidence type="ECO:0000256" key="6">
    <source>
        <dbReference type="SAM" id="Phobius"/>
    </source>
</evidence>
<evidence type="ECO:0000256" key="1">
    <source>
        <dbReference type="ARBA" id="ARBA00004141"/>
    </source>
</evidence>
<accession>A0A542DYB5</accession>